<dbReference type="EMBL" id="BGZK01002154">
    <property type="protein sequence ID" value="GBP91251.1"/>
    <property type="molecule type" value="Genomic_DNA"/>
</dbReference>
<proteinExistence type="predicted"/>
<reference evidence="1 2" key="1">
    <citation type="journal article" date="2019" name="Commun. Biol.">
        <title>The bagworm genome reveals a unique fibroin gene that provides high tensile strength.</title>
        <authorList>
            <person name="Kono N."/>
            <person name="Nakamura H."/>
            <person name="Ohtoshi R."/>
            <person name="Tomita M."/>
            <person name="Numata K."/>
            <person name="Arakawa K."/>
        </authorList>
    </citation>
    <scope>NUCLEOTIDE SEQUENCE [LARGE SCALE GENOMIC DNA]</scope>
</reference>
<dbReference type="AlphaFoldDB" id="A0A4C1ZQU3"/>
<organism evidence="1 2">
    <name type="scientific">Eumeta variegata</name>
    <name type="common">Bagworm moth</name>
    <name type="synonym">Eumeta japonica</name>
    <dbReference type="NCBI Taxonomy" id="151549"/>
    <lineage>
        <taxon>Eukaryota</taxon>
        <taxon>Metazoa</taxon>
        <taxon>Ecdysozoa</taxon>
        <taxon>Arthropoda</taxon>
        <taxon>Hexapoda</taxon>
        <taxon>Insecta</taxon>
        <taxon>Pterygota</taxon>
        <taxon>Neoptera</taxon>
        <taxon>Endopterygota</taxon>
        <taxon>Lepidoptera</taxon>
        <taxon>Glossata</taxon>
        <taxon>Ditrysia</taxon>
        <taxon>Tineoidea</taxon>
        <taxon>Psychidae</taxon>
        <taxon>Oiketicinae</taxon>
        <taxon>Eumeta</taxon>
    </lineage>
</organism>
<name>A0A4C1ZQU3_EUMVA</name>
<accession>A0A4C1ZQU3</accession>
<keyword evidence="2" id="KW-1185">Reference proteome</keyword>
<dbReference type="OrthoDB" id="5986643at2759"/>
<evidence type="ECO:0000313" key="1">
    <source>
        <dbReference type="EMBL" id="GBP91251.1"/>
    </source>
</evidence>
<dbReference type="Proteomes" id="UP000299102">
    <property type="component" value="Unassembled WGS sequence"/>
</dbReference>
<evidence type="ECO:0000313" key="2">
    <source>
        <dbReference type="Proteomes" id="UP000299102"/>
    </source>
</evidence>
<sequence length="101" mass="11801">MDPLKRFIASRHRLPILILSHRTNFVGADNHLQDLYTYLREHQSVIGHELSEYSVTRIFDLPSCPYWCGLFEAAVKSVKTHLWLVIGEEKLIFEEFSTVLL</sequence>
<gene>
    <name evidence="1" type="ORF">EVAR_64048_1</name>
</gene>
<comment type="caution">
    <text evidence="1">The sequence shown here is derived from an EMBL/GenBank/DDBJ whole genome shotgun (WGS) entry which is preliminary data.</text>
</comment>
<protein>
    <submittedName>
        <fullName evidence="1">Uncharacterized protein</fullName>
    </submittedName>
</protein>